<comment type="caution">
    <text evidence="1">The sequence shown here is derived from an EMBL/GenBank/DDBJ whole genome shotgun (WGS) entry which is preliminary data.</text>
</comment>
<protein>
    <submittedName>
        <fullName evidence="1">Uncharacterized protein</fullName>
    </submittedName>
</protein>
<evidence type="ECO:0000313" key="2">
    <source>
        <dbReference type="Proteomes" id="UP000886520"/>
    </source>
</evidence>
<proteinExistence type="predicted"/>
<accession>A0A9D4U929</accession>
<dbReference type="EMBL" id="JABFUD020000021">
    <property type="protein sequence ID" value="KAI5062789.1"/>
    <property type="molecule type" value="Genomic_DNA"/>
</dbReference>
<reference evidence="1" key="1">
    <citation type="submission" date="2021-01" db="EMBL/GenBank/DDBJ databases">
        <title>Adiantum capillus-veneris genome.</title>
        <authorList>
            <person name="Fang Y."/>
            <person name="Liao Q."/>
        </authorList>
    </citation>
    <scope>NUCLEOTIDE SEQUENCE</scope>
    <source>
        <strain evidence="1">H3</strain>
        <tissue evidence="1">Leaf</tissue>
    </source>
</reference>
<evidence type="ECO:0000313" key="1">
    <source>
        <dbReference type="EMBL" id="KAI5062789.1"/>
    </source>
</evidence>
<dbReference type="AlphaFoldDB" id="A0A9D4U929"/>
<keyword evidence="2" id="KW-1185">Reference proteome</keyword>
<dbReference type="Proteomes" id="UP000886520">
    <property type="component" value="Chromosome 21"/>
</dbReference>
<organism evidence="1 2">
    <name type="scientific">Adiantum capillus-veneris</name>
    <name type="common">Maidenhair fern</name>
    <dbReference type="NCBI Taxonomy" id="13818"/>
    <lineage>
        <taxon>Eukaryota</taxon>
        <taxon>Viridiplantae</taxon>
        <taxon>Streptophyta</taxon>
        <taxon>Embryophyta</taxon>
        <taxon>Tracheophyta</taxon>
        <taxon>Polypodiopsida</taxon>
        <taxon>Polypodiidae</taxon>
        <taxon>Polypodiales</taxon>
        <taxon>Pteridineae</taxon>
        <taxon>Pteridaceae</taxon>
        <taxon>Vittarioideae</taxon>
        <taxon>Adiantum</taxon>
    </lineage>
</organism>
<name>A0A9D4U929_ADICA</name>
<sequence>MAQASFNTPPGLLIEQIKPEGKMAQRHTDILWRKYFSDPSQWWDNRCIKSCSTSPDFKHKTTQESLWIGGKNNSSWARKELSKRGILISSITYEEP</sequence>
<feature type="non-terminal residue" evidence="1">
    <location>
        <position position="1"/>
    </location>
</feature>
<gene>
    <name evidence="1" type="ORF">GOP47_0021336</name>
</gene>
<dbReference type="OrthoDB" id="1078367at2759"/>